<gene>
    <name evidence="9" type="ORF">UPYG_G00153500</name>
</gene>
<dbReference type="InterPro" id="IPR034744">
    <property type="entry name" value="RH2"/>
</dbReference>
<evidence type="ECO:0000256" key="1">
    <source>
        <dbReference type="ARBA" id="ARBA00004496"/>
    </source>
</evidence>
<feature type="compositionally biased region" description="Acidic residues" evidence="6">
    <location>
        <begin position="298"/>
        <end position="308"/>
    </location>
</feature>
<feature type="region of interest" description="Disordered" evidence="6">
    <location>
        <begin position="194"/>
        <end position="222"/>
    </location>
</feature>
<dbReference type="InterPro" id="IPR011047">
    <property type="entry name" value="Quinoprotein_ADH-like_sf"/>
</dbReference>
<accession>A0ABD0XI71</accession>
<dbReference type="Pfam" id="PF16471">
    <property type="entry name" value="JIP_LZII"/>
    <property type="match status" value="1"/>
</dbReference>
<dbReference type="Gene3D" id="2.130.10.10">
    <property type="entry name" value="YVTN repeat-like/Quinoprotein amine dehydrogenase"/>
    <property type="match status" value="1"/>
</dbReference>
<feature type="domain" description="RH1" evidence="7">
    <location>
        <begin position="4"/>
        <end position="92"/>
    </location>
</feature>
<evidence type="ECO:0000259" key="8">
    <source>
        <dbReference type="PROSITE" id="PS51777"/>
    </source>
</evidence>
<dbReference type="Gene3D" id="1.20.5.1000">
    <property type="entry name" value="arf6 gtpase in complex with a specific effector, jip4"/>
    <property type="match status" value="1"/>
</dbReference>
<feature type="region of interest" description="Disordered" evidence="6">
    <location>
        <begin position="490"/>
        <end position="536"/>
    </location>
</feature>
<evidence type="ECO:0000256" key="2">
    <source>
        <dbReference type="ARBA" id="ARBA00009866"/>
    </source>
</evidence>
<dbReference type="PROSITE" id="PS51777">
    <property type="entry name" value="RH2"/>
    <property type="match status" value="1"/>
</dbReference>
<comment type="subcellular location">
    <subcellularLocation>
        <location evidence="1">Cytoplasm</location>
    </subcellularLocation>
</comment>
<dbReference type="GO" id="GO:0005737">
    <property type="term" value="C:cytoplasm"/>
    <property type="evidence" value="ECO:0007669"/>
    <property type="project" value="UniProtKB-SubCell"/>
</dbReference>
<dbReference type="AlphaFoldDB" id="A0ABD0XI71"/>
<dbReference type="InterPro" id="IPR032486">
    <property type="entry name" value="JIP_LZII"/>
</dbReference>
<dbReference type="PANTHER" id="PTHR13886">
    <property type="entry name" value="JNK/SAPK-ASSOCIATED PROTEIN"/>
    <property type="match status" value="1"/>
</dbReference>
<keyword evidence="3" id="KW-0963">Cytoplasm</keyword>
<feature type="compositionally biased region" description="Basic and acidic residues" evidence="6">
    <location>
        <begin position="274"/>
        <end position="283"/>
    </location>
</feature>
<dbReference type="Proteomes" id="UP001557470">
    <property type="component" value="Unassembled WGS sequence"/>
</dbReference>
<evidence type="ECO:0008006" key="11">
    <source>
        <dbReference type="Google" id="ProtNLM"/>
    </source>
</evidence>
<dbReference type="Pfam" id="PF09744">
    <property type="entry name" value="RH1"/>
    <property type="match status" value="1"/>
</dbReference>
<dbReference type="InterPro" id="IPR034743">
    <property type="entry name" value="RH1"/>
</dbReference>
<keyword evidence="10" id="KW-1185">Reference proteome</keyword>
<dbReference type="PANTHER" id="PTHR13886:SF7">
    <property type="entry name" value="C-JUN-AMINO-TERMINAL KINASE-INTERACTING PROTEIN 4-LIKE ISOFORM X1"/>
    <property type="match status" value="1"/>
</dbReference>
<dbReference type="PROSITE" id="PS51776">
    <property type="entry name" value="RH1"/>
    <property type="match status" value="1"/>
</dbReference>
<reference evidence="9 10" key="1">
    <citation type="submission" date="2024-06" db="EMBL/GenBank/DDBJ databases">
        <authorList>
            <person name="Pan Q."/>
            <person name="Wen M."/>
            <person name="Jouanno E."/>
            <person name="Zahm M."/>
            <person name="Klopp C."/>
            <person name="Cabau C."/>
            <person name="Louis A."/>
            <person name="Berthelot C."/>
            <person name="Parey E."/>
            <person name="Roest Crollius H."/>
            <person name="Montfort J."/>
            <person name="Robinson-Rechavi M."/>
            <person name="Bouchez O."/>
            <person name="Lampietro C."/>
            <person name="Lopez Roques C."/>
            <person name="Donnadieu C."/>
            <person name="Postlethwait J."/>
            <person name="Bobe J."/>
            <person name="Verreycken H."/>
            <person name="Guiguen Y."/>
        </authorList>
    </citation>
    <scope>NUCLEOTIDE SEQUENCE [LARGE SCALE GENOMIC DNA]</scope>
    <source>
        <strain evidence="9">Up_M1</strain>
        <tissue evidence="9">Testis</tissue>
    </source>
</reference>
<evidence type="ECO:0000313" key="9">
    <source>
        <dbReference type="EMBL" id="KAL0985153.1"/>
    </source>
</evidence>
<comment type="caution">
    <text evidence="9">The sequence shown here is derived from an EMBL/GenBank/DDBJ whole genome shotgun (WGS) entry which is preliminary data.</text>
</comment>
<evidence type="ECO:0000256" key="4">
    <source>
        <dbReference type="ARBA" id="ARBA00023054"/>
    </source>
</evidence>
<dbReference type="FunFam" id="2.130.10.10:FF:001876">
    <property type="entry name" value="Si:dkey-17m8.1"/>
    <property type="match status" value="1"/>
</dbReference>
<feature type="domain" description="RH2" evidence="8">
    <location>
        <begin position="426"/>
        <end position="518"/>
    </location>
</feature>
<feature type="compositionally biased region" description="Polar residues" evidence="6">
    <location>
        <begin position="201"/>
        <end position="211"/>
    </location>
</feature>
<dbReference type="EMBL" id="JAGEUA010000004">
    <property type="protein sequence ID" value="KAL0985153.1"/>
    <property type="molecule type" value="Genomic_DNA"/>
</dbReference>
<protein>
    <recommendedName>
        <fullName evidence="11">C-Jun-amino-terminal kinase-interacting protein 4-like</fullName>
    </recommendedName>
</protein>
<feature type="compositionally biased region" description="Polar residues" evidence="6">
    <location>
        <begin position="517"/>
        <end position="533"/>
    </location>
</feature>
<organism evidence="9 10">
    <name type="scientific">Umbra pygmaea</name>
    <name type="common">Eastern mudminnow</name>
    <dbReference type="NCBI Taxonomy" id="75934"/>
    <lineage>
        <taxon>Eukaryota</taxon>
        <taxon>Metazoa</taxon>
        <taxon>Chordata</taxon>
        <taxon>Craniata</taxon>
        <taxon>Vertebrata</taxon>
        <taxon>Euteleostomi</taxon>
        <taxon>Actinopterygii</taxon>
        <taxon>Neopterygii</taxon>
        <taxon>Teleostei</taxon>
        <taxon>Protacanthopterygii</taxon>
        <taxon>Esociformes</taxon>
        <taxon>Umbridae</taxon>
        <taxon>Umbra</taxon>
    </lineage>
</organism>
<feature type="compositionally biased region" description="Low complexity" evidence="6">
    <location>
        <begin position="492"/>
        <end position="516"/>
    </location>
</feature>
<evidence type="ECO:0000313" key="10">
    <source>
        <dbReference type="Proteomes" id="UP001557470"/>
    </source>
</evidence>
<feature type="region of interest" description="Disordered" evidence="6">
    <location>
        <begin position="264"/>
        <end position="283"/>
    </location>
</feature>
<evidence type="ECO:0000256" key="5">
    <source>
        <dbReference type="SAM" id="Coils"/>
    </source>
</evidence>
<proteinExistence type="inferred from homology"/>
<dbReference type="Pfam" id="PF19056">
    <property type="entry name" value="WD40_2"/>
    <property type="match status" value="1"/>
</dbReference>
<feature type="region of interest" description="Disordered" evidence="6">
    <location>
        <begin position="104"/>
        <end position="129"/>
    </location>
</feature>
<feature type="coiled-coil region" evidence="5">
    <location>
        <begin position="345"/>
        <end position="454"/>
    </location>
</feature>
<evidence type="ECO:0000256" key="6">
    <source>
        <dbReference type="SAM" id="MobiDB-lite"/>
    </source>
</evidence>
<dbReference type="SUPFAM" id="SSF50998">
    <property type="entry name" value="Quinoprotein alcohol dehydrogenase-like"/>
    <property type="match status" value="1"/>
</dbReference>
<comment type="similarity">
    <text evidence="2">Belongs to the JIP scaffold family.</text>
</comment>
<feature type="compositionally biased region" description="Basic and acidic residues" evidence="6">
    <location>
        <begin position="288"/>
        <end position="297"/>
    </location>
</feature>
<sequence>MEYEESIMCGSGELDLDPDIVSEEAGKLYSELQTVIETHGAGVVESLVPILVWVLEGLASCRAQLREREEEADREKAERDELFERYQTEKSLRRESQERYLELDDQMEQERRTIREREKERERREKELDKKARVQADQLLALEEQKAGLARELSTLKHTHNKLALSYKDLLEKKTDLEREGSPLRNHMHAKNSEARLTQGHPASSVGQQEQTDLRAETPPSTLLDVTHDDRVIDIILKPDRDPSFINDIISSTPELAHFHSLVESSTPVLADSEPIRDDTKRSLEQDMREVENKVGEKEEEEEDDSEELGLRNTESVFSELSELSREYVETVDRGASVRGSGDQVEEIRSQLEELKHTHELVDAARKALISRVEELTNERSAVQLELTSCQDTITRFEGRAKEMEEETKRLRKELEANQSDEDSSLRRFSRSEMARVVMEKNQYKERLFELQEAVRRSQTIRATQEERTTERERTSVWRRFNRLFGLNKDQLAPPSASALSLPTSPSLTHSPLGSPRKQTVPHTPTVESSPGATPSPRLWRRELYRDIRSHVWGVLGRRQIHGWSMPLSHTQDSSEPTPEPKDVPVLVQLRLLDQRDATAKLNCAVAVTPTISGETTCAVWAVSGPASSSDITVIDPARSNTVLDQFSLPPTSPALCICAVPPIGETSGTVWIGTQEGSVLVHSASTARRRCLQSISLFEGVHSLTYSQGQVIAGLANGTLAFFPHNRDGWDLQTHKSLPLGSTPVQPIRCCLAKGAGLWVGYWNRVHVVDVNNRKVEQTFTVSERTEQQVRFLCAAGSGVWTSCRLDPTLRLFDWSTGRPLQEVDLTPLVTKTLGPAFLSLSPLQISSLTVISGRLWVGTGSGAIFSIHVSLSSESASIPYCSMATAQLCYHGHRQAVKFIIAAPGCVTSSSTSGSGSATLISTSQLILSGGEGYINFRIGDDANDGTPEAAPLRSERSHMIIWQSPTPSLPGSAL</sequence>
<feature type="region of interest" description="Disordered" evidence="6">
    <location>
        <begin position="288"/>
        <end position="310"/>
    </location>
</feature>
<keyword evidence="4 5" id="KW-0175">Coiled coil</keyword>
<dbReference type="InterPro" id="IPR039911">
    <property type="entry name" value="JIP3/JIP4"/>
</dbReference>
<evidence type="ECO:0000256" key="3">
    <source>
        <dbReference type="ARBA" id="ARBA00022490"/>
    </source>
</evidence>
<dbReference type="InterPro" id="IPR015943">
    <property type="entry name" value="WD40/YVTN_repeat-like_dom_sf"/>
</dbReference>
<name>A0ABD0XI71_UMBPY</name>
<evidence type="ECO:0000259" key="7">
    <source>
        <dbReference type="PROSITE" id="PS51776"/>
    </source>
</evidence>